<dbReference type="Proteomes" id="UP000035579">
    <property type="component" value="Chromosome"/>
</dbReference>
<dbReference type="KEGG" id="age:AA314_04161"/>
<keyword evidence="4" id="KW-1185">Reference proteome</keyword>
<reference evidence="2 4" key="2">
    <citation type="submission" date="2018-08" db="EMBL/GenBank/DDBJ databases">
        <title>Genomic Encyclopedia of Archaeal and Bacterial Type Strains, Phase II (KMG-II): from individual species to whole genera.</title>
        <authorList>
            <person name="Goeker M."/>
        </authorList>
    </citation>
    <scope>NUCLEOTIDE SEQUENCE [LARGE SCALE GENOMIC DNA]</scope>
    <source>
        <strain evidence="2 4">DSM 2261</strain>
    </source>
</reference>
<dbReference type="RefSeq" id="WP_047856826.1">
    <property type="nucleotide sequence ID" value="NZ_CP011509.1"/>
</dbReference>
<dbReference type="InterPro" id="IPR008949">
    <property type="entry name" value="Isoprenoid_synthase_dom_sf"/>
</dbReference>
<reference evidence="1 3" key="1">
    <citation type="submission" date="2015-05" db="EMBL/GenBank/DDBJ databases">
        <title>Genome assembly of Archangium gephyra DSM 2261.</title>
        <authorList>
            <person name="Sharma G."/>
            <person name="Subramanian S."/>
        </authorList>
    </citation>
    <scope>NUCLEOTIDE SEQUENCE [LARGE SCALE GENOMIC DNA]</scope>
    <source>
        <strain evidence="1 3">DSM 2261</strain>
    </source>
</reference>
<evidence type="ECO:0000313" key="4">
    <source>
        <dbReference type="Proteomes" id="UP000256345"/>
    </source>
</evidence>
<dbReference type="EMBL" id="QUMU01000008">
    <property type="protein sequence ID" value="REG28544.1"/>
    <property type="molecule type" value="Genomic_DNA"/>
</dbReference>
<dbReference type="SUPFAM" id="SSF48576">
    <property type="entry name" value="Terpenoid synthases"/>
    <property type="match status" value="1"/>
</dbReference>
<proteinExistence type="predicted"/>
<protein>
    <submittedName>
        <fullName evidence="2">Terpene synthase family protein</fullName>
    </submittedName>
    <submittedName>
        <fullName evidence="1">Terpene synthase, metal-binding protein</fullName>
    </submittedName>
</protein>
<evidence type="ECO:0000313" key="2">
    <source>
        <dbReference type="EMBL" id="REG28544.1"/>
    </source>
</evidence>
<name>A0AAC8TE10_9BACT</name>
<dbReference type="Proteomes" id="UP000256345">
    <property type="component" value="Unassembled WGS sequence"/>
</dbReference>
<organism evidence="1 3">
    <name type="scientific">Archangium gephyra</name>
    <dbReference type="NCBI Taxonomy" id="48"/>
    <lineage>
        <taxon>Bacteria</taxon>
        <taxon>Pseudomonadati</taxon>
        <taxon>Myxococcota</taxon>
        <taxon>Myxococcia</taxon>
        <taxon>Myxococcales</taxon>
        <taxon>Cystobacterineae</taxon>
        <taxon>Archangiaceae</taxon>
        <taxon>Archangium</taxon>
    </lineage>
</organism>
<sequence>MSSQQERLAQIKYLAMKSKDKRDHILALAGALGRPLGGWVARYPQLLRPFRVAQASLTLSAAAPFLEADSLLPGAQLMFWVFAVDDLFDEGPQPAAELVPRLERCLALLGNPEDTDTGGDPMREIMRDARDSLSRLPSFAFLRPYLVDALQDMVRCMHRESDWSAAYRHAPTQPLPPFEKYLENGGPTTGSLPFYLGVFSAMADASIPAHMDRLLKMNRAASASIRCANELRGYEREVGEGKLNLLTILQREFVEKEKLEPAAALEKARQLVKERLPAGLKECQGLAQQVRTDSGDPERFILNIAAFICDFYVHNDFHLEA</sequence>
<dbReference type="AlphaFoldDB" id="A0AAC8TE10"/>
<accession>A0AAC8TE10</accession>
<dbReference type="Pfam" id="PF19086">
    <property type="entry name" value="Terpene_syn_C_2"/>
    <property type="match status" value="1"/>
</dbReference>
<dbReference type="Gene3D" id="1.10.600.10">
    <property type="entry name" value="Farnesyl Diphosphate Synthase"/>
    <property type="match status" value="1"/>
</dbReference>
<gene>
    <name evidence="1" type="ORF">AA314_04161</name>
    <name evidence="2" type="ORF">ATI61_10877</name>
</gene>
<evidence type="ECO:0000313" key="1">
    <source>
        <dbReference type="EMBL" id="AKJ02535.1"/>
    </source>
</evidence>
<dbReference type="EMBL" id="CP011509">
    <property type="protein sequence ID" value="AKJ02535.1"/>
    <property type="molecule type" value="Genomic_DNA"/>
</dbReference>
<evidence type="ECO:0000313" key="3">
    <source>
        <dbReference type="Proteomes" id="UP000035579"/>
    </source>
</evidence>